<reference evidence="1 2" key="1">
    <citation type="journal article" date="2018" name="Microbiome">
        <title>Fine metagenomic profile of the Mediterranean stratified and mixed water columns revealed by assembly and recruitment.</title>
        <authorList>
            <person name="Haro-Moreno J.M."/>
            <person name="Lopez-Perez M."/>
            <person name="De La Torre J.R."/>
            <person name="Picazo A."/>
            <person name="Camacho A."/>
            <person name="Rodriguez-Valera F."/>
        </authorList>
    </citation>
    <scope>NUCLEOTIDE SEQUENCE [LARGE SCALE GENOMIC DNA]</scope>
    <source>
        <strain evidence="1">MED-G83</strain>
    </source>
</reference>
<dbReference type="GO" id="GO:0005737">
    <property type="term" value="C:cytoplasm"/>
    <property type="evidence" value="ECO:0007669"/>
    <property type="project" value="InterPro"/>
</dbReference>
<proteinExistence type="predicted"/>
<dbReference type="Gene3D" id="3.40.1410.10">
    <property type="entry name" value="Chorismate lyase-like"/>
    <property type="match status" value="1"/>
</dbReference>
<sequence length="183" mass="21236">MHSHFLYSILCPLLKGSIIIIHHLEMTPLIQTNWQLFAKEELGNFNHMESWILEDTSLIGRLTEKHGSIRLELISEKICLHCDQQISSQEISGNLRKIFLKANSNIVYAESFFSEGVINQFKKFGALGNEALGKYLFSHKNIDKVETYVALYQLKNKEYIARKCIYSLNEELFSVIEVFLFDE</sequence>
<accession>A0A368BPS6</accession>
<dbReference type="Proteomes" id="UP000252147">
    <property type="component" value="Unassembled WGS sequence"/>
</dbReference>
<dbReference type="GO" id="GO:0006744">
    <property type="term" value="P:ubiquinone biosynthetic process"/>
    <property type="evidence" value="ECO:0007669"/>
    <property type="project" value="InterPro"/>
</dbReference>
<comment type="caution">
    <text evidence="1">The sequence shown here is derived from an EMBL/GenBank/DDBJ whole genome shotgun (WGS) entry which is preliminary data.</text>
</comment>
<keyword evidence="1" id="KW-0456">Lyase</keyword>
<dbReference type="InterPro" id="IPR007440">
    <property type="entry name" value="Chorismate--pyruvate_lyase"/>
</dbReference>
<dbReference type="EMBL" id="QOPD01000001">
    <property type="protein sequence ID" value="RCL39329.1"/>
    <property type="molecule type" value="Genomic_DNA"/>
</dbReference>
<protein>
    <submittedName>
        <fullName evidence="1">Chorismate lyase</fullName>
    </submittedName>
</protein>
<dbReference type="Pfam" id="PF04345">
    <property type="entry name" value="Chor_lyase"/>
    <property type="match status" value="1"/>
</dbReference>
<evidence type="ECO:0000313" key="1">
    <source>
        <dbReference type="EMBL" id="RCL39329.1"/>
    </source>
</evidence>
<dbReference type="GO" id="GO:0008813">
    <property type="term" value="F:chorismate lyase activity"/>
    <property type="evidence" value="ECO:0007669"/>
    <property type="project" value="InterPro"/>
</dbReference>
<name>A0A368BPS6_9GAMM</name>
<gene>
    <name evidence="1" type="ORF">DBW97_00960</name>
</gene>
<dbReference type="InterPro" id="IPR028978">
    <property type="entry name" value="Chorismate_lyase_/UTRA_dom_sf"/>
</dbReference>
<evidence type="ECO:0000313" key="2">
    <source>
        <dbReference type="Proteomes" id="UP000252147"/>
    </source>
</evidence>
<organism evidence="1 2">
    <name type="scientific">SAR86 cluster bacterium</name>
    <dbReference type="NCBI Taxonomy" id="2030880"/>
    <lineage>
        <taxon>Bacteria</taxon>
        <taxon>Pseudomonadati</taxon>
        <taxon>Pseudomonadota</taxon>
        <taxon>Gammaproteobacteria</taxon>
        <taxon>SAR86 cluster</taxon>
    </lineage>
</organism>
<dbReference type="SUPFAM" id="SSF64288">
    <property type="entry name" value="Chorismate lyase-like"/>
    <property type="match status" value="1"/>
</dbReference>
<dbReference type="AlphaFoldDB" id="A0A368BPS6"/>